<dbReference type="Gene3D" id="1.10.3080.10">
    <property type="entry name" value="Clc chloride channel"/>
    <property type="match status" value="1"/>
</dbReference>
<evidence type="ECO:0000256" key="10">
    <source>
        <dbReference type="SAM" id="Phobius"/>
    </source>
</evidence>
<feature type="transmembrane region" description="Helical" evidence="10">
    <location>
        <begin position="231"/>
        <end position="251"/>
    </location>
</feature>
<keyword evidence="5" id="KW-0406">Ion transport</keyword>
<keyword evidence="3 10" id="KW-0812">Transmembrane</keyword>
<evidence type="ECO:0000256" key="8">
    <source>
        <dbReference type="ARBA" id="ARBA00023214"/>
    </source>
</evidence>
<dbReference type="InterPro" id="IPR001807">
    <property type="entry name" value="ClC"/>
</dbReference>
<dbReference type="EMBL" id="CP118247">
    <property type="protein sequence ID" value="WDR04833.1"/>
    <property type="molecule type" value="Genomic_DNA"/>
</dbReference>
<accession>A0ABY7YTX5</accession>
<keyword evidence="12" id="KW-1185">Reference proteome</keyword>
<keyword evidence="6 10" id="KW-0472">Membrane</keyword>
<keyword evidence="8" id="KW-0868">Chloride</keyword>
<feature type="transmembrane region" description="Helical" evidence="10">
    <location>
        <begin position="325"/>
        <end position="348"/>
    </location>
</feature>
<gene>
    <name evidence="11" type="ORF">PSQ90_10985</name>
</gene>
<organism evidence="11 12">
    <name type="scientific">Devosia rhodophyticola</name>
    <dbReference type="NCBI Taxonomy" id="3026423"/>
    <lineage>
        <taxon>Bacteria</taxon>
        <taxon>Pseudomonadati</taxon>
        <taxon>Pseudomonadota</taxon>
        <taxon>Alphaproteobacteria</taxon>
        <taxon>Hyphomicrobiales</taxon>
        <taxon>Devosiaceae</taxon>
        <taxon>Devosia</taxon>
    </lineage>
</organism>
<feature type="transmembrane region" description="Helical" evidence="10">
    <location>
        <begin position="160"/>
        <end position="184"/>
    </location>
</feature>
<evidence type="ECO:0000256" key="7">
    <source>
        <dbReference type="ARBA" id="ARBA00023173"/>
    </source>
</evidence>
<dbReference type="RefSeq" id="WP_282210354.1">
    <property type="nucleotide sequence ID" value="NZ_CP118247.1"/>
</dbReference>
<reference evidence="11 12" key="1">
    <citation type="submission" date="2023-02" db="EMBL/GenBank/DDBJ databases">
        <title>Devosia chondri sp. nov., isolated from the phycosphere of marine algae.</title>
        <authorList>
            <person name="Kim J.M."/>
            <person name="Lee J.K."/>
            <person name="Choi B.J."/>
            <person name="Bayburt H."/>
            <person name="Jeon C.O."/>
        </authorList>
    </citation>
    <scope>NUCLEOTIDE SEQUENCE [LARGE SCALE GENOMIC DNA]</scope>
    <source>
        <strain evidence="11 12">G2-5</strain>
    </source>
</reference>
<keyword evidence="9" id="KW-0407">Ion channel</keyword>
<feature type="transmembrane region" description="Helical" evidence="10">
    <location>
        <begin position="26"/>
        <end position="48"/>
    </location>
</feature>
<dbReference type="Proteomes" id="UP001222118">
    <property type="component" value="Chromosome"/>
</dbReference>
<feature type="transmembrane region" description="Helical" evidence="10">
    <location>
        <begin position="60"/>
        <end position="79"/>
    </location>
</feature>
<evidence type="ECO:0000256" key="3">
    <source>
        <dbReference type="ARBA" id="ARBA00022692"/>
    </source>
</evidence>
<protein>
    <submittedName>
        <fullName evidence="11">Chloride channel protein</fullName>
    </submittedName>
</protein>
<evidence type="ECO:0000256" key="1">
    <source>
        <dbReference type="ARBA" id="ARBA00004141"/>
    </source>
</evidence>
<dbReference type="PANTHER" id="PTHR43427">
    <property type="entry name" value="CHLORIDE CHANNEL PROTEIN CLC-E"/>
    <property type="match status" value="1"/>
</dbReference>
<dbReference type="Pfam" id="PF00654">
    <property type="entry name" value="Voltage_CLC"/>
    <property type="match status" value="1"/>
</dbReference>
<evidence type="ECO:0000256" key="2">
    <source>
        <dbReference type="ARBA" id="ARBA00022448"/>
    </source>
</evidence>
<evidence type="ECO:0000313" key="11">
    <source>
        <dbReference type="EMBL" id="WDR04833.1"/>
    </source>
</evidence>
<feature type="transmembrane region" description="Helical" evidence="10">
    <location>
        <begin position="395"/>
        <end position="414"/>
    </location>
</feature>
<dbReference type="PRINTS" id="PR00762">
    <property type="entry name" value="CLCHANNEL"/>
</dbReference>
<evidence type="ECO:0000256" key="5">
    <source>
        <dbReference type="ARBA" id="ARBA00023065"/>
    </source>
</evidence>
<keyword evidence="7" id="KW-0869">Chloride channel</keyword>
<name>A0ABY7YTX5_9HYPH</name>
<dbReference type="InterPro" id="IPR050368">
    <property type="entry name" value="ClC-type_chloride_channel"/>
</dbReference>
<comment type="subcellular location">
    <subcellularLocation>
        <location evidence="1">Membrane</location>
        <topology evidence="1">Multi-pass membrane protein</topology>
    </subcellularLocation>
</comment>
<feature type="transmembrane region" description="Helical" evidence="10">
    <location>
        <begin position="115"/>
        <end position="133"/>
    </location>
</feature>
<dbReference type="PANTHER" id="PTHR43427:SF6">
    <property type="entry name" value="CHLORIDE CHANNEL PROTEIN CLC-E"/>
    <property type="match status" value="1"/>
</dbReference>
<feature type="transmembrane region" description="Helical" evidence="10">
    <location>
        <begin position="196"/>
        <end position="219"/>
    </location>
</feature>
<dbReference type="SUPFAM" id="SSF81340">
    <property type="entry name" value="Clc chloride channel"/>
    <property type="match status" value="1"/>
</dbReference>
<dbReference type="CDD" id="cd01034">
    <property type="entry name" value="EriC_like"/>
    <property type="match status" value="1"/>
</dbReference>
<evidence type="ECO:0000256" key="6">
    <source>
        <dbReference type="ARBA" id="ARBA00023136"/>
    </source>
</evidence>
<evidence type="ECO:0000256" key="4">
    <source>
        <dbReference type="ARBA" id="ARBA00022989"/>
    </source>
</evidence>
<proteinExistence type="predicted"/>
<keyword evidence="4 10" id="KW-1133">Transmembrane helix</keyword>
<sequence>MTKRTFRRAFYLRTRRVMLPRLQRRTLFVFGGIMIGLGAVLMAMLADWAQVIFFSFETRYPYLPLLVTPLGFAMIAWVTRTYFDGAEGSGIPQVMAARKLADQDERGRLVTLRMAFGKIVLMVLGLGVGASAGREGPTVQVGAALMFALGRFAPHRQPGLLLAGASAGVAAAFNAPLAGIMFGIEEMSRSFESRSSILVIVTVIIAGLTSLAALGNYTYFGVSSQGLVWGWQWLAVLAAGVAGGLLGGLFSRLVIVFSMGLPGRPGVWMKRWPVWFAALCGLLIALCGLAAGGTIFGTGYEQSKAILAGEAIHPLFGILKLVTTWLTAISGIPGGIFSPSLAVGAGIAQNLAPILPDIPISALVILCMAAYLSGVVQAPLTSFVIVSEMTGDHALIFPLMVSALIASAVSKLICPEGVYHVLATKFTKGKALVERPR</sequence>
<feature type="transmembrane region" description="Helical" evidence="10">
    <location>
        <begin position="360"/>
        <end position="380"/>
    </location>
</feature>
<feature type="transmembrane region" description="Helical" evidence="10">
    <location>
        <begin position="272"/>
        <end position="296"/>
    </location>
</feature>
<evidence type="ECO:0000313" key="12">
    <source>
        <dbReference type="Proteomes" id="UP001222118"/>
    </source>
</evidence>
<evidence type="ECO:0000256" key="9">
    <source>
        <dbReference type="ARBA" id="ARBA00023303"/>
    </source>
</evidence>
<dbReference type="InterPro" id="IPR014743">
    <property type="entry name" value="Cl-channel_core"/>
</dbReference>
<keyword evidence="2" id="KW-0813">Transport</keyword>